<dbReference type="InterPro" id="IPR000897">
    <property type="entry name" value="SRP54_GTPase_dom"/>
</dbReference>
<dbReference type="SUPFAM" id="SSF52540">
    <property type="entry name" value="P-loop containing nucleoside triphosphate hydrolases"/>
    <property type="match status" value="1"/>
</dbReference>
<keyword evidence="4" id="KW-0342">GTP-binding</keyword>
<evidence type="ECO:0000259" key="8">
    <source>
        <dbReference type="PROSITE" id="PS00300"/>
    </source>
</evidence>
<organism evidence="9 10">
    <name type="scientific">Tribonema minus</name>
    <dbReference type="NCBI Taxonomy" id="303371"/>
    <lineage>
        <taxon>Eukaryota</taxon>
        <taxon>Sar</taxon>
        <taxon>Stramenopiles</taxon>
        <taxon>Ochrophyta</taxon>
        <taxon>PX clade</taxon>
        <taxon>Xanthophyceae</taxon>
        <taxon>Tribonematales</taxon>
        <taxon>Tribonemataceae</taxon>
        <taxon>Tribonema</taxon>
    </lineage>
</organism>
<dbReference type="SUPFAM" id="SSF47364">
    <property type="entry name" value="Domain of the SRP/SRP receptor G-proteins"/>
    <property type="match status" value="1"/>
</dbReference>
<dbReference type="Proteomes" id="UP000664859">
    <property type="component" value="Unassembled WGS sequence"/>
</dbReference>
<dbReference type="SMART" id="SM00963">
    <property type="entry name" value="SRP54_N"/>
    <property type="match status" value="1"/>
</dbReference>
<sequence>MVFDFFKKRATEGIKQVENIAGKAVEGKLGEALQDTAAYVKVRREADAENFAKFTQGLTKSREKFLGDLSKALGRGDTLDETLTGLEEVLMTSDIGSATTLQIIDALRDIAGSSESKLEPEDVNCVLRGTLIEVLGGNAVGPLEGANNPSAIKFAPADSGVPSVLFVMGANGMGKTTTIGKIAARLKGQDLKVLLCAADTFRAAAVEQLEEWSNRAEVDIVKPLDSEERPESVAQRACERAVEGGYDVVVVDTSGRLSNNRKLNQELKAIKASIGSVIKGAPHETLLVVDASVGRNAFVQAKTWKSEVGVSGLAVTKLDGTARAGFVVSIVRDLGVPVKLIGVGEGLTDLRDFDAELFVDALLGYSAETAEGLRQRFAANSVLQERLREKMDNKPAPPKPQPVISMGEMQVSRKARRKSSGKKAKK</sequence>
<dbReference type="EMBL" id="JAFCMP010000046">
    <property type="protein sequence ID" value="KAG5189749.1"/>
    <property type="molecule type" value="Genomic_DNA"/>
</dbReference>
<dbReference type="PANTHER" id="PTHR43134">
    <property type="entry name" value="SIGNAL RECOGNITION PARTICLE RECEPTOR SUBUNIT ALPHA"/>
    <property type="match status" value="1"/>
</dbReference>
<evidence type="ECO:0000256" key="2">
    <source>
        <dbReference type="ARBA" id="ARBA00008531"/>
    </source>
</evidence>
<keyword evidence="3" id="KW-0547">Nucleotide-binding</keyword>
<dbReference type="GO" id="GO:0005047">
    <property type="term" value="F:signal recognition particle binding"/>
    <property type="evidence" value="ECO:0007669"/>
    <property type="project" value="TreeGrafter"/>
</dbReference>
<keyword evidence="10" id="KW-1185">Reference proteome</keyword>
<dbReference type="InterPro" id="IPR036225">
    <property type="entry name" value="SRP/SRP_N"/>
</dbReference>
<dbReference type="GO" id="GO:0005525">
    <property type="term" value="F:GTP binding"/>
    <property type="evidence" value="ECO:0007669"/>
    <property type="project" value="UniProtKB-KW"/>
</dbReference>
<dbReference type="GO" id="GO:0005737">
    <property type="term" value="C:cytoplasm"/>
    <property type="evidence" value="ECO:0007669"/>
    <property type="project" value="UniProtKB-ARBA"/>
</dbReference>
<protein>
    <submittedName>
        <fullName evidence="9">PFtsY, plastid signal recognition particle receptor</fullName>
    </submittedName>
</protein>
<proteinExistence type="inferred from homology"/>
<keyword evidence="6 9" id="KW-0675">Receptor</keyword>
<comment type="subcellular location">
    <subcellularLocation>
        <location evidence="1">Membrane</location>
        <topology evidence="1">Peripheral membrane protein</topology>
    </subcellularLocation>
</comment>
<feature type="compositionally biased region" description="Basic residues" evidence="7">
    <location>
        <begin position="413"/>
        <end position="426"/>
    </location>
</feature>
<gene>
    <name evidence="9" type="ORF">JKP88DRAFT_347678</name>
</gene>
<dbReference type="SMART" id="SM00382">
    <property type="entry name" value="AAA"/>
    <property type="match status" value="1"/>
</dbReference>
<dbReference type="InterPro" id="IPR027417">
    <property type="entry name" value="P-loop_NTPase"/>
</dbReference>
<reference evidence="9" key="1">
    <citation type="submission" date="2021-02" db="EMBL/GenBank/DDBJ databases">
        <title>First Annotated Genome of the Yellow-green Alga Tribonema minus.</title>
        <authorList>
            <person name="Mahan K.M."/>
        </authorList>
    </citation>
    <scope>NUCLEOTIDE SEQUENCE</scope>
    <source>
        <strain evidence="9">UTEX B ZZ1240</strain>
    </source>
</reference>
<dbReference type="InterPro" id="IPR042101">
    <property type="entry name" value="SRP54_N_sf"/>
</dbReference>
<dbReference type="PROSITE" id="PS00300">
    <property type="entry name" value="SRP54"/>
    <property type="match status" value="1"/>
</dbReference>
<dbReference type="GO" id="GO:0016020">
    <property type="term" value="C:membrane"/>
    <property type="evidence" value="ECO:0007669"/>
    <property type="project" value="UniProtKB-SubCell"/>
</dbReference>
<dbReference type="Pfam" id="PF00448">
    <property type="entry name" value="SRP54"/>
    <property type="match status" value="1"/>
</dbReference>
<comment type="similarity">
    <text evidence="2">Belongs to the GTP-binding SRP family.</text>
</comment>
<dbReference type="SMART" id="SM00962">
    <property type="entry name" value="SRP54"/>
    <property type="match status" value="1"/>
</dbReference>
<evidence type="ECO:0000313" key="10">
    <source>
        <dbReference type="Proteomes" id="UP000664859"/>
    </source>
</evidence>
<comment type="caution">
    <text evidence="9">The sequence shown here is derived from an EMBL/GenBank/DDBJ whole genome shotgun (WGS) entry which is preliminary data.</text>
</comment>
<dbReference type="GO" id="GO:0003924">
    <property type="term" value="F:GTPase activity"/>
    <property type="evidence" value="ECO:0007669"/>
    <property type="project" value="TreeGrafter"/>
</dbReference>
<evidence type="ECO:0000256" key="7">
    <source>
        <dbReference type="SAM" id="MobiDB-lite"/>
    </source>
</evidence>
<evidence type="ECO:0000313" key="9">
    <source>
        <dbReference type="EMBL" id="KAG5189749.1"/>
    </source>
</evidence>
<evidence type="ECO:0000256" key="4">
    <source>
        <dbReference type="ARBA" id="ARBA00023134"/>
    </source>
</evidence>
<evidence type="ECO:0000256" key="5">
    <source>
        <dbReference type="ARBA" id="ARBA00023136"/>
    </source>
</evidence>
<evidence type="ECO:0000256" key="6">
    <source>
        <dbReference type="ARBA" id="ARBA00023170"/>
    </source>
</evidence>
<feature type="region of interest" description="Disordered" evidence="7">
    <location>
        <begin position="387"/>
        <end position="426"/>
    </location>
</feature>
<feature type="domain" description="SRP54-type proteins GTP-binding" evidence="8">
    <location>
        <begin position="337"/>
        <end position="350"/>
    </location>
</feature>
<dbReference type="Gene3D" id="1.20.120.140">
    <property type="entry name" value="Signal recognition particle SRP54, nucleotide-binding domain"/>
    <property type="match status" value="1"/>
</dbReference>
<name>A0A835ZC86_9STRA</name>
<evidence type="ECO:0000256" key="3">
    <source>
        <dbReference type="ARBA" id="ARBA00022741"/>
    </source>
</evidence>
<keyword evidence="5" id="KW-0472">Membrane</keyword>
<dbReference type="GO" id="GO:0006614">
    <property type="term" value="P:SRP-dependent cotranslational protein targeting to membrane"/>
    <property type="evidence" value="ECO:0007669"/>
    <property type="project" value="InterPro"/>
</dbReference>
<evidence type="ECO:0000256" key="1">
    <source>
        <dbReference type="ARBA" id="ARBA00004170"/>
    </source>
</evidence>
<dbReference type="AlphaFoldDB" id="A0A835ZC86"/>
<dbReference type="Gene3D" id="3.40.50.300">
    <property type="entry name" value="P-loop containing nucleotide triphosphate hydrolases"/>
    <property type="match status" value="1"/>
</dbReference>
<accession>A0A835ZC86</accession>
<dbReference type="OrthoDB" id="1727884at2759"/>
<dbReference type="InterPro" id="IPR003593">
    <property type="entry name" value="AAA+_ATPase"/>
</dbReference>
<dbReference type="PANTHER" id="PTHR43134:SF7">
    <property type="entry name" value="CELL DIVISION PROTEIN FTSY HOMOLOG, CHLOROPLASTIC"/>
    <property type="match status" value="1"/>
</dbReference>
<dbReference type="InterPro" id="IPR013822">
    <property type="entry name" value="Signal_recog_particl_SRP54_hlx"/>
</dbReference>
<dbReference type="Pfam" id="PF02881">
    <property type="entry name" value="SRP54_N"/>
    <property type="match status" value="1"/>
</dbReference>